<protein>
    <recommendedName>
        <fullName evidence="2">DEAD-box helicase OB fold domain-containing protein</fullName>
    </recommendedName>
</protein>
<dbReference type="InParanoid" id="B9N1X2"/>
<proteinExistence type="predicted"/>
<dbReference type="HOGENOM" id="CLU_2150193_0_0_1"/>
<evidence type="ECO:0000256" key="1">
    <source>
        <dbReference type="ARBA" id="ARBA00022806"/>
    </source>
</evidence>
<feature type="domain" description="DEAD-box helicase OB fold" evidence="2">
    <location>
        <begin position="7"/>
        <end position="66"/>
    </location>
</feature>
<keyword evidence="1" id="KW-0347">Helicase</keyword>
<keyword evidence="1" id="KW-0547">Nucleotide-binding</keyword>
<name>B9N1X2_POPTR</name>
<dbReference type="GO" id="GO:0004386">
    <property type="term" value="F:helicase activity"/>
    <property type="evidence" value="ECO:0007669"/>
    <property type="project" value="UniProtKB-KW"/>
</dbReference>
<gene>
    <name evidence="3" type="ORF">POPTR_017G107900</name>
</gene>
<dbReference type="InterPro" id="IPR011709">
    <property type="entry name" value="DEAD-box_helicase_OB_fold"/>
</dbReference>
<evidence type="ECO:0000259" key="2">
    <source>
        <dbReference type="Pfam" id="PF07717"/>
    </source>
</evidence>
<dbReference type="EMBL" id="CM009306">
    <property type="protein sequence ID" value="PNS96289.1"/>
    <property type="molecule type" value="Genomic_DNA"/>
</dbReference>
<dbReference type="Proteomes" id="UP000006729">
    <property type="component" value="Chromosome 17"/>
</dbReference>
<evidence type="ECO:0000313" key="3">
    <source>
        <dbReference type="EMBL" id="PNS96289.1"/>
    </source>
</evidence>
<keyword evidence="4" id="KW-1185">Reference proteome</keyword>
<reference evidence="3 4" key="1">
    <citation type="journal article" date="2006" name="Science">
        <title>The genome of black cottonwood, Populus trichocarpa (Torr. &amp; Gray).</title>
        <authorList>
            <person name="Tuskan G.A."/>
            <person name="Difazio S."/>
            <person name="Jansson S."/>
            <person name="Bohlmann J."/>
            <person name="Grigoriev I."/>
            <person name="Hellsten U."/>
            <person name="Putnam N."/>
            <person name="Ralph S."/>
            <person name="Rombauts S."/>
            <person name="Salamov A."/>
            <person name="Schein J."/>
            <person name="Sterck L."/>
            <person name="Aerts A."/>
            <person name="Bhalerao R.R."/>
            <person name="Bhalerao R.P."/>
            <person name="Blaudez D."/>
            <person name="Boerjan W."/>
            <person name="Brun A."/>
            <person name="Brunner A."/>
            <person name="Busov V."/>
            <person name="Campbell M."/>
            <person name="Carlson J."/>
            <person name="Chalot M."/>
            <person name="Chapman J."/>
            <person name="Chen G.L."/>
            <person name="Cooper D."/>
            <person name="Coutinho P.M."/>
            <person name="Couturier J."/>
            <person name="Covert S."/>
            <person name="Cronk Q."/>
            <person name="Cunningham R."/>
            <person name="Davis J."/>
            <person name="Degroeve S."/>
            <person name="Dejardin A."/>
            <person name="Depamphilis C."/>
            <person name="Detter J."/>
            <person name="Dirks B."/>
            <person name="Dubchak I."/>
            <person name="Duplessis S."/>
            <person name="Ehlting J."/>
            <person name="Ellis B."/>
            <person name="Gendler K."/>
            <person name="Goodstein D."/>
            <person name="Gribskov M."/>
            <person name="Grimwood J."/>
            <person name="Groover A."/>
            <person name="Gunter L."/>
            <person name="Hamberger B."/>
            <person name="Heinze B."/>
            <person name="Helariutta Y."/>
            <person name="Henrissat B."/>
            <person name="Holligan D."/>
            <person name="Holt R."/>
            <person name="Huang W."/>
            <person name="Islam-Faridi N."/>
            <person name="Jones S."/>
            <person name="Jones-Rhoades M."/>
            <person name="Jorgensen R."/>
            <person name="Joshi C."/>
            <person name="Kangasjarvi J."/>
            <person name="Karlsson J."/>
            <person name="Kelleher C."/>
            <person name="Kirkpatrick R."/>
            <person name="Kirst M."/>
            <person name="Kohler A."/>
            <person name="Kalluri U."/>
            <person name="Larimer F."/>
            <person name="Leebens-Mack J."/>
            <person name="Leple J.C."/>
            <person name="Locascio P."/>
            <person name="Lou Y."/>
            <person name="Lucas S."/>
            <person name="Martin F."/>
            <person name="Montanini B."/>
            <person name="Napoli C."/>
            <person name="Nelson D.R."/>
            <person name="Nelson C."/>
            <person name="Nieminen K."/>
            <person name="Nilsson O."/>
            <person name="Pereda V."/>
            <person name="Peter G."/>
            <person name="Philippe R."/>
            <person name="Pilate G."/>
            <person name="Poliakov A."/>
            <person name="Razumovskaya J."/>
            <person name="Richardson P."/>
            <person name="Rinaldi C."/>
            <person name="Ritland K."/>
            <person name="Rouze P."/>
            <person name="Ryaboy D."/>
            <person name="Schmutz J."/>
            <person name="Schrader J."/>
            <person name="Segerman B."/>
            <person name="Shin H."/>
            <person name="Siddiqui A."/>
            <person name="Sterky F."/>
            <person name="Terry A."/>
            <person name="Tsai C.J."/>
            <person name="Uberbacher E."/>
            <person name="Unneberg P."/>
            <person name="Vahala J."/>
            <person name="Wall K."/>
            <person name="Wessler S."/>
            <person name="Yang G."/>
            <person name="Yin T."/>
            <person name="Douglas C."/>
            <person name="Marra M."/>
            <person name="Sandberg G."/>
            <person name="Van de Peer Y."/>
            <person name="Rokhsar D."/>
        </authorList>
    </citation>
    <scope>NUCLEOTIDE SEQUENCE [LARGE SCALE GENOMIC DNA]</scope>
    <source>
        <strain evidence="4">cv. Nisqually</strain>
    </source>
</reference>
<dbReference type="AlphaFoldDB" id="B9N1X2"/>
<keyword evidence="1" id="KW-0378">Hydrolase</keyword>
<dbReference type="SMR" id="B9N1X2"/>
<evidence type="ECO:0000313" key="4">
    <source>
        <dbReference type="Proteomes" id="UP000006729"/>
    </source>
</evidence>
<dbReference type="STRING" id="3694.B9N1X2"/>
<dbReference type="Pfam" id="PF07717">
    <property type="entry name" value="OB_NTP_bind"/>
    <property type="match status" value="1"/>
</dbReference>
<keyword evidence="1" id="KW-0067">ATP-binding</keyword>
<accession>B9N1X2</accession>
<dbReference type="eggNOG" id="KOG0926">
    <property type="taxonomic scope" value="Eukaryota"/>
</dbReference>
<organism evidence="3 4">
    <name type="scientific">Populus trichocarpa</name>
    <name type="common">Western balsam poplar</name>
    <name type="synonym">Populus balsamifera subsp. trichocarpa</name>
    <dbReference type="NCBI Taxonomy" id="3694"/>
    <lineage>
        <taxon>Eukaryota</taxon>
        <taxon>Viridiplantae</taxon>
        <taxon>Streptophyta</taxon>
        <taxon>Embryophyta</taxon>
        <taxon>Tracheophyta</taxon>
        <taxon>Spermatophyta</taxon>
        <taxon>Magnoliopsida</taxon>
        <taxon>eudicotyledons</taxon>
        <taxon>Gunneridae</taxon>
        <taxon>Pentapetalae</taxon>
        <taxon>rosids</taxon>
        <taxon>fabids</taxon>
        <taxon>Malpighiales</taxon>
        <taxon>Salicaceae</taxon>
        <taxon>Saliceae</taxon>
        <taxon>Populus</taxon>
    </lineage>
</organism>
<sequence>MEGHRKAKAVRYQACMVDEIVFLNRRSSLYHAAPEFLVYSELLHTKWPYIHGPKSVKPEWLANYGESSCDFSEVEHHKPFYHPETDQAFHAIVPFFTLHLWELLQCYLPFKR</sequence>
<dbReference type="Gramene" id="Potri.017G107900.1.v4.1">
    <property type="protein sequence ID" value="Potri.017G107900.1.v4.1"/>
    <property type="gene ID" value="Potri.017G107900.v4.1"/>
</dbReference>